<evidence type="ECO:0000313" key="4">
    <source>
        <dbReference type="Proteomes" id="UP001232063"/>
    </source>
</evidence>
<proteinExistence type="predicted"/>
<keyword evidence="4" id="KW-1185">Reference proteome</keyword>
<evidence type="ECO:0000256" key="1">
    <source>
        <dbReference type="SAM" id="SignalP"/>
    </source>
</evidence>
<keyword evidence="1" id="KW-0732">Signal</keyword>
<dbReference type="Proteomes" id="UP001232063">
    <property type="component" value="Unassembled WGS sequence"/>
</dbReference>
<dbReference type="InterPro" id="IPR021255">
    <property type="entry name" value="DUF2807"/>
</dbReference>
<evidence type="ECO:0000313" key="3">
    <source>
        <dbReference type="EMBL" id="MDJ1502816.1"/>
    </source>
</evidence>
<accession>A0AAE3UFY8</accession>
<protein>
    <submittedName>
        <fullName evidence="3">DUF2807 domain-containing protein</fullName>
    </submittedName>
</protein>
<feature type="domain" description="Putative auto-transporter adhesin head GIN" evidence="2">
    <location>
        <begin position="30"/>
        <end position="230"/>
    </location>
</feature>
<dbReference type="Gene3D" id="2.160.20.120">
    <property type="match status" value="1"/>
</dbReference>
<feature type="signal peptide" evidence="1">
    <location>
        <begin position="1"/>
        <end position="21"/>
    </location>
</feature>
<dbReference type="EMBL" id="JASJOU010000006">
    <property type="protein sequence ID" value="MDJ1502816.1"/>
    <property type="molecule type" value="Genomic_DNA"/>
</dbReference>
<sequence>MKTFFTCLVGLALAATTQAQTQTVTKDLPEFNKIVSSPLIDVILIKGEKESVRIEYHNVTPDKINVVTKGKTLRLYLTDAQITDSKKEGNWKEATYWRRLYPGAHLRAYVTYRQLNYVEMRGQQDLTCNDTLVAQKLKLKLYGENRVELAGLKARKLKVSLFGENRVDIYSGTAKAQKYNAFGENKVHAEKLLGETVKTSLFGETLMDLYASERIRMTAFGESTVVNNGTGSLRKWITLGDNTLKRK</sequence>
<dbReference type="Pfam" id="PF10988">
    <property type="entry name" value="DUF2807"/>
    <property type="match status" value="1"/>
</dbReference>
<reference evidence="3" key="1">
    <citation type="submission" date="2023-05" db="EMBL/GenBank/DDBJ databases">
        <authorList>
            <person name="Zhang X."/>
        </authorList>
    </citation>
    <scope>NUCLEOTIDE SEQUENCE</scope>
    <source>
        <strain evidence="3">BD1B2-1</strain>
    </source>
</reference>
<dbReference type="AlphaFoldDB" id="A0AAE3UFY8"/>
<organism evidence="3 4">
    <name type="scientific">Xanthocytophaga agilis</name>
    <dbReference type="NCBI Taxonomy" id="3048010"/>
    <lineage>
        <taxon>Bacteria</taxon>
        <taxon>Pseudomonadati</taxon>
        <taxon>Bacteroidota</taxon>
        <taxon>Cytophagia</taxon>
        <taxon>Cytophagales</taxon>
        <taxon>Rhodocytophagaceae</taxon>
        <taxon>Xanthocytophaga</taxon>
    </lineage>
</organism>
<name>A0AAE3UFY8_9BACT</name>
<feature type="chain" id="PRO_5041905283" evidence="1">
    <location>
        <begin position="22"/>
        <end position="247"/>
    </location>
</feature>
<evidence type="ECO:0000259" key="2">
    <source>
        <dbReference type="Pfam" id="PF10988"/>
    </source>
</evidence>
<gene>
    <name evidence="3" type="ORF">QNI22_19260</name>
</gene>
<comment type="caution">
    <text evidence="3">The sequence shown here is derived from an EMBL/GenBank/DDBJ whole genome shotgun (WGS) entry which is preliminary data.</text>
</comment>
<dbReference type="RefSeq" id="WP_314513124.1">
    <property type="nucleotide sequence ID" value="NZ_JASJOU010000006.1"/>
</dbReference>